<dbReference type="Proteomes" id="UP001265700">
    <property type="component" value="Unassembled WGS sequence"/>
</dbReference>
<organism evidence="3 4">
    <name type="scientific">Hydrogenophaga palleronii</name>
    <dbReference type="NCBI Taxonomy" id="65655"/>
    <lineage>
        <taxon>Bacteria</taxon>
        <taxon>Pseudomonadati</taxon>
        <taxon>Pseudomonadota</taxon>
        <taxon>Betaproteobacteria</taxon>
        <taxon>Burkholderiales</taxon>
        <taxon>Comamonadaceae</taxon>
        <taxon>Hydrogenophaga</taxon>
    </lineage>
</organism>
<evidence type="ECO:0000256" key="2">
    <source>
        <dbReference type="ARBA" id="ARBA00022842"/>
    </source>
</evidence>
<dbReference type="Gene3D" id="1.10.150.240">
    <property type="entry name" value="Putative phosphatase, domain 2"/>
    <property type="match status" value="1"/>
</dbReference>
<gene>
    <name evidence="3" type="ORF">J2W49_001182</name>
</gene>
<dbReference type="EMBL" id="JAVDWU010000002">
    <property type="protein sequence ID" value="MDR7149233.1"/>
    <property type="molecule type" value="Genomic_DNA"/>
</dbReference>
<sequence>MIFKPVEGIKAILFDLDGTLIDSAPDLGAAADLMRTRRGLPSLPIDRYRPHAGSGARGMLRVALESAPGDPDYEDLKAEFLTLYESCMLERTRPFAEAAELVEALTERGLRWGVVTNKAERFAQPITAAMAMFASAGAIVGGDTTPFSKPHPEPLLEAARRLALRPGQCMYMGDDERDIVAGRAAGMHTVAARYGYVGDVSTVSAWGAHAEVNHPLELLKLIALP</sequence>
<protein>
    <submittedName>
        <fullName evidence="3">Phosphoglycolate phosphatase</fullName>
        <ecNumber evidence="3">3.1.3.18</ecNumber>
    </submittedName>
</protein>
<dbReference type="SFLD" id="SFLDS00003">
    <property type="entry name" value="Haloacid_Dehalogenase"/>
    <property type="match status" value="1"/>
</dbReference>
<evidence type="ECO:0000313" key="4">
    <source>
        <dbReference type="Proteomes" id="UP001265700"/>
    </source>
</evidence>
<comment type="caution">
    <text evidence="3">The sequence shown here is derived from an EMBL/GenBank/DDBJ whole genome shotgun (WGS) entry which is preliminary data.</text>
</comment>
<dbReference type="InterPro" id="IPR006439">
    <property type="entry name" value="HAD-SF_hydro_IA"/>
</dbReference>
<accession>A0ABU1WIX9</accession>
<proteinExistence type="predicted"/>
<dbReference type="PRINTS" id="PR00413">
    <property type="entry name" value="HADHALOGNASE"/>
</dbReference>
<dbReference type="Gene3D" id="3.40.50.1000">
    <property type="entry name" value="HAD superfamily/HAD-like"/>
    <property type="match status" value="1"/>
</dbReference>
<dbReference type="Pfam" id="PF00702">
    <property type="entry name" value="Hydrolase"/>
    <property type="match status" value="1"/>
</dbReference>
<dbReference type="NCBIfam" id="TIGR01549">
    <property type="entry name" value="HAD-SF-IA-v1"/>
    <property type="match status" value="1"/>
</dbReference>
<dbReference type="RefSeq" id="WP_310312881.1">
    <property type="nucleotide sequence ID" value="NZ_JAVDWU010000002.1"/>
</dbReference>
<keyword evidence="1 3" id="KW-0378">Hydrolase</keyword>
<evidence type="ECO:0000256" key="1">
    <source>
        <dbReference type="ARBA" id="ARBA00022801"/>
    </source>
</evidence>
<dbReference type="InterPro" id="IPR036412">
    <property type="entry name" value="HAD-like_sf"/>
</dbReference>
<dbReference type="GO" id="GO:0008967">
    <property type="term" value="F:phosphoglycolate phosphatase activity"/>
    <property type="evidence" value="ECO:0007669"/>
    <property type="project" value="UniProtKB-EC"/>
</dbReference>
<dbReference type="InterPro" id="IPR050155">
    <property type="entry name" value="HAD-like_hydrolase_sf"/>
</dbReference>
<name>A0ABU1WIX9_9BURK</name>
<dbReference type="PANTHER" id="PTHR43434">
    <property type="entry name" value="PHOSPHOGLYCOLATE PHOSPHATASE"/>
    <property type="match status" value="1"/>
</dbReference>
<evidence type="ECO:0000313" key="3">
    <source>
        <dbReference type="EMBL" id="MDR7149233.1"/>
    </source>
</evidence>
<keyword evidence="2" id="KW-0460">Magnesium</keyword>
<keyword evidence="4" id="KW-1185">Reference proteome</keyword>
<dbReference type="PANTHER" id="PTHR43434:SF23">
    <property type="entry name" value="PHOSPHOGLYCOLATE PHOSPHATASE"/>
    <property type="match status" value="1"/>
</dbReference>
<dbReference type="SFLD" id="SFLDG01135">
    <property type="entry name" value="C1.5.6:_HAD__Beta-PGM__Phospha"/>
    <property type="match status" value="1"/>
</dbReference>
<dbReference type="SFLD" id="SFLDG01129">
    <property type="entry name" value="C1.5:_HAD__Beta-PGM__Phosphata"/>
    <property type="match status" value="1"/>
</dbReference>
<dbReference type="EC" id="3.1.3.18" evidence="3"/>
<reference evidence="3 4" key="1">
    <citation type="submission" date="2023-07" db="EMBL/GenBank/DDBJ databases">
        <title>Sorghum-associated microbial communities from plants grown in Nebraska, USA.</title>
        <authorList>
            <person name="Schachtman D."/>
        </authorList>
    </citation>
    <scope>NUCLEOTIDE SEQUENCE [LARGE SCALE GENOMIC DNA]</scope>
    <source>
        <strain evidence="3 4">4249</strain>
    </source>
</reference>
<dbReference type="SUPFAM" id="SSF56784">
    <property type="entry name" value="HAD-like"/>
    <property type="match status" value="1"/>
</dbReference>
<dbReference type="NCBIfam" id="TIGR01509">
    <property type="entry name" value="HAD-SF-IA-v3"/>
    <property type="match status" value="1"/>
</dbReference>
<dbReference type="InterPro" id="IPR023214">
    <property type="entry name" value="HAD_sf"/>
</dbReference>
<dbReference type="InterPro" id="IPR023198">
    <property type="entry name" value="PGP-like_dom2"/>
</dbReference>